<proteinExistence type="predicted"/>
<dbReference type="PANTHER" id="PTHR34365">
    <property type="entry name" value="ENOLASE (DUF1399)"/>
    <property type="match status" value="1"/>
</dbReference>
<dbReference type="OrthoDB" id="2684236at2759"/>
<dbReference type="STRING" id="155417.A0A4Q4TGP0"/>
<dbReference type="AlphaFoldDB" id="A0A4Q4TGP0"/>
<dbReference type="Pfam" id="PF07173">
    <property type="entry name" value="GRDP-like"/>
    <property type="match status" value="2"/>
</dbReference>
<protein>
    <recommendedName>
        <fullName evidence="4">Alpha-ketoglutarate-dependent sulfonate dioxygenase</fullName>
    </recommendedName>
</protein>
<reference evidence="2 3" key="1">
    <citation type="submission" date="2018-06" db="EMBL/GenBank/DDBJ databases">
        <title>Complete Genomes of Monosporascus.</title>
        <authorList>
            <person name="Robinson A.J."/>
            <person name="Natvig D.O."/>
        </authorList>
    </citation>
    <scope>NUCLEOTIDE SEQUENCE [LARGE SCALE GENOMIC DNA]</scope>
    <source>
        <strain evidence="2 3">CBS 110550</strain>
    </source>
</reference>
<feature type="region of interest" description="Disordered" evidence="1">
    <location>
        <begin position="1"/>
        <end position="42"/>
    </location>
</feature>
<organism evidence="2 3">
    <name type="scientific">Monosporascus ibericus</name>
    <dbReference type="NCBI Taxonomy" id="155417"/>
    <lineage>
        <taxon>Eukaryota</taxon>
        <taxon>Fungi</taxon>
        <taxon>Dikarya</taxon>
        <taxon>Ascomycota</taxon>
        <taxon>Pezizomycotina</taxon>
        <taxon>Sordariomycetes</taxon>
        <taxon>Xylariomycetidae</taxon>
        <taxon>Xylariales</taxon>
        <taxon>Xylariales incertae sedis</taxon>
        <taxon>Monosporascus</taxon>
    </lineage>
</organism>
<dbReference type="PANTHER" id="PTHR34365:SF7">
    <property type="entry name" value="GLYCINE-RICH DOMAIN-CONTAINING PROTEIN 1"/>
    <property type="match status" value="1"/>
</dbReference>
<dbReference type="Proteomes" id="UP000293360">
    <property type="component" value="Unassembled WGS sequence"/>
</dbReference>
<feature type="region of interest" description="Disordered" evidence="1">
    <location>
        <begin position="104"/>
        <end position="125"/>
    </location>
</feature>
<evidence type="ECO:0000256" key="1">
    <source>
        <dbReference type="SAM" id="MobiDB-lite"/>
    </source>
</evidence>
<evidence type="ECO:0000313" key="3">
    <source>
        <dbReference type="Proteomes" id="UP000293360"/>
    </source>
</evidence>
<feature type="compositionally biased region" description="Basic and acidic residues" evidence="1">
    <location>
        <begin position="116"/>
        <end position="125"/>
    </location>
</feature>
<dbReference type="InterPro" id="IPR009836">
    <property type="entry name" value="GRDP-like"/>
</dbReference>
<name>A0A4Q4TGP0_9PEZI</name>
<evidence type="ECO:0008006" key="4">
    <source>
        <dbReference type="Google" id="ProtNLM"/>
    </source>
</evidence>
<sequence>MADSGGALNGGTAAKQERYGPAPPAYTPVDNGTRHSDEPNNARLTPESVAELNSAFSSLNLPATVADISPDSCIAHLKLLSAFQYLKEDVGYADGLWQLFDSRASSPRPRPRVHIGRSDEDARRAREDRAARTLAMLREKRWALYVARAVDRYETWWQSFSKDPLTEADMENDDQSRYSDFTDGKAAMPFEPSTLPPLDVLLVWHAHMLNPRVYLEDCLRKGLKELWTSGIPWNLVNAGIDNNFNYDVSNECKIAWETDTRRKWNNIDDDATKTLKCPTCKEIVQIPWTTCGEPQYTGNSRRRRPGLEGKGYGDGNLEVRCTCCRSAINHQLLEFRKFVKDFEGLMAFGRPMPGTILSIQTGLPTRIPRAPEGNSFPQTFPNRLLKKHLNWTIIDLVRRSAFKSSSMEDIRQALQSSLKPNKRIAPIVDGQSGWQGICYQLPLASRIHTRNMMSRYWGNISSFALDLAGAVHRQGIFTEKMHKIDWLHSPAARETMTRLIRKYRRFTNIIARNPDHVIVPTLDIDLAWHTQQLSPSVYFDWMVSETKKFIDHDDRIDDVKLTSAFEWTSKTYQEEYKEVYSECTCWYCESIRASHVSSVGKLFGISKSQKVSDSFHDTGRANLCPPDASAHISAHNAVRLDDVSPLQTMVRQQRLLRIEQHLEENYSKAQKRAQKKGRELPPLEEYRHNHWGYPYMMHGPWAYPIYITPELYAFDPTHAAAGTGASGACVEGTCGGGAAAGACAGADAGGCASDDGCGSCGGTSGSCGGGAVCGRGGGGGGACGGGDGGGGGCGGGGGGG</sequence>
<keyword evidence="3" id="KW-1185">Reference proteome</keyword>
<comment type="caution">
    <text evidence="2">The sequence shown here is derived from an EMBL/GenBank/DDBJ whole genome shotgun (WGS) entry which is preliminary data.</text>
</comment>
<evidence type="ECO:0000313" key="2">
    <source>
        <dbReference type="EMBL" id="RYP06041.1"/>
    </source>
</evidence>
<dbReference type="EMBL" id="QJNU01000144">
    <property type="protein sequence ID" value="RYP06041.1"/>
    <property type="molecule type" value="Genomic_DNA"/>
</dbReference>
<accession>A0A4Q4TGP0</accession>
<gene>
    <name evidence="2" type="ORF">DL764_003404</name>
</gene>